<dbReference type="EMBL" id="MLAK01000730">
    <property type="protein sequence ID" value="OHT06275.1"/>
    <property type="molecule type" value="Genomic_DNA"/>
</dbReference>
<dbReference type="Proteomes" id="UP000179807">
    <property type="component" value="Unassembled WGS sequence"/>
</dbReference>
<gene>
    <name evidence="1" type="ORF">TRFO_25682</name>
</gene>
<sequence length="275" mass="31972">MKNLMWRRIVDHLEETRIYKRPKQPFIEFEHQSNTLSSRYKVFKPFRLRIEADYDGKGITSLVRHPRFCPRSPFHIEIDTNRTFTLSTHFTLPNNLKYIGKYINEKTKATLSIGKYGKDWKNPTGAILFDYDNRYSFAWAFNPYSLTFCYFGDNHGVEVLYNIDETQPSISYFFNKTIKQTEITAMAMVYGNVTATLTTYYKKARVSTHLEVNVFTLTADSIVGIAYPFKDSTVSVSYGVKDNSLTVELALNKFEEDQKTGITGYLPIPLSWKKK</sequence>
<dbReference type="VEuPathDB" id="TrichDB:TRFO_25682"/>
<comment type="caution">
    <text evidence="1">The sequence shown here is derived from an EMBL/GenBank/DDBJ whole genome shotgun (WGS) entry which is preliminary data.</text>
</comment>
<name>A0A1J4K500_9EUKA</name>
<organism evidence="1 2">
    <name type="scientific">Tritrichomonas foetus</name>
    <dbReference type="NCBI Taxonomy" id="1144522"/>
    <lineage>
        <taxon>Eukaryota</taxon>
        <taxon>Metamonada</taxon>
        <taxon>Parabasalia</taxon>
        <taxon>Tritrichomonadida</taxon>
        <taxon>Tritrichomonadidae</taxon>
        <taxon>Tritrichomonas</taxon>
    </lineage>
</organism>
<proteinExistence type="predicted"/>
<protein>
    <submittedName>
        <fullName evidence="1">Uncharacterized protein</fullName>
    </submittedName>
</protein>
<reference evidence="1" key="1">
    <citation type="submission" date="2016-10" db="EMBL/GenBank/DDBJ databases">
        <authorList>
            <person name="Benchimol M."/>
            <person name="Almeida L.G."/>
            <person name="Vasconcelos A.T."/>
            <person name="Perreira-Neves A."/>
            <person name="Rosa I.A."/>
            <person name="Tasca T."/>
            <person name="Bogo M.R."/>
            <person name="de Souza W."/>
        </authorList>
    </citation>
    <scope>NUCLEOTIDE SEQUENCE [LARGE SCALE GENOMIC DNA]</scope>
    <source>
        <strain evidence="1">K</strain>
    </source>
</reference>
<evidence type="ECO:0000313" key="1">
    <source>
        <dbReference type="EMBL" id="OHT06275.1"/>
    </source>
</evidence>
<dbReference type="GeneID" id="94839213"/>
<evidence type="ECO:0000313" key="2">
    <source>
        <dbReference type="Proteomes" id="UP000179807"/>
    </source>
</evidence>
<keyword evidence="2" id="KW-1185">Reference proteome</keyword>
<accession>A0A1J4K500</accession>
<dbReference type="AlphaFoldDB" id="A0A1J4K500"/>
<dbReference type="RefSeq" id="XP_068359411.1">
    <property type="nucleotide sequence ID" value="XM_068504509.1"/>
</dbReference>